<organism evidence="1 2">
    <name type="scientific">Borreliella spielmanii A14S</name>
    <dbReference type="NCBI Taxonomy" id="498742"/>
    <lineage>
        <taxon>Bacteria</taxon>
        <taxon>Pseudomonadati</taxon>
        <taxon>Spirochaetota</taxon>
        <taxon>Spirochaetia</taxon>
        <taxon>Spirochaetales</taxon>
        <taxon>Borreliaceae</taxon>
        <taxon>Borreliella</taxon>
    </lineage>
</organism>
<reference evidence="1 2" key="1">
    <citation type="journal article" date="2012" name="J. Bacteriol.">
        <title>Whole-Genome Sequences of Borrelia bissettii, Borrelia valaisiana, and Borrelia spielmanii.</title>
        <authorList>
            <person name="Schutzer S.E."/>
            <person name="Fraser-Liggett C.M."/>
            <person name="Qiu W.G."/>
            <person name="Kraiczy P."/>
            <person name="Mongodin E.F."/>
            <person name="Dunn J.J."/>
            <person name="Luft B.J."/>
            <person name="Casjens S.R."/>
        </authorList>
    </citation>
    <scope>NUCLEOTIDE SEQUENCE [LARGE SCALE GENOMIC DNA]</scope>
    <source>
        <strain evidence="1 2">A14S</strain>
        <plasmid evidence="1 2">A14S_lp17</plasmid>
    </source>
</reference>
<gene>
    <name evidence="1" type="ORF">BSPA14S_D0015</name>
</gene>
<keyword evidence="1" id="KW-0614">Plasmid</keyword>
<geneLocation type="plasmid" evidence="1 2">
    <name>A14S_lp17</name>
</geneLocation>
<dbReference type="AlphaFoldDB" id="C0RBZ4"/>
<sequence length="60" mass="6842">MPHIVTVLIKNTLPSKVSKSTIKALITTANELNIGSNIFKKVLFRSLAILFKKNLLFYFY</sequence>
<protein>
    <submittedName>
        <fullName evidence="1">Uncharacterized protein</fullName>
    </submittedName>
</protein>
<dbReference type="EMBL" id="CP001468">
    <property type="protein sequence ID" value="ACN53280.1"/>
    <property type="molecule type" value="Genomic_DNA"/>
</dbReference>
<accession>C0RBZ4</accession>
<dbReference type="HOGENOM" id="CLU_2932164_0_0_12"/>
<proteinExistence type="predicted"/>
<dbReference type="Proteomes" id="UP000003481">
    <property type="component" value="Plasmid A14S_lp17"/>
</dbReference>
<evidence type="ECO:0000313" key="1">
    <source>
        <dbReference type="EMBL" id="ACN53280.1"/>
    </source>
</evidence>
<evidence type="ECO:0000313" key="2">
    <source>
        <dbReference type="Proteomes" id="UP000003481"/>
    </source>
</evidence>
<name>C0RBZ4_9SPIR</name>